<evidence type="ECO:0000313" key="3">
    <source>
        <dbReference type="Proteomes" id="UP001296776"/>
    </source>
</evidence>
<dbReference type="EMBL" id="NRSJ01000011">
    <property type="protein sequence ID" value="MBK1704512.1"/>
    <property type="molecule type" value="Genomic_DNA"/>
</dbReference>
<name>A0AAJ0XA76_9GAMM</name>
<dbReference type="RefSeq" id="WP_200345717.1">
    <property type="nucleotide sequence ID" value="NZ_NRSJ01000011.1"/>
</dbReference>
<organism evidence="2 3">
    <name type="scientific">Halochromatium glycolicum</name>
    <dbReference type="NCBI Taxonomy" id="85075"/>
    <lineage>
        <taxon>Bacteria</taxon>
        <taxon>Pseudomonadati</taxon>
        <taxon>Pseudomonadota</taxon>
        <taxon>Gammaproteobacteria</taxon>
        <taxon>Chromatiales</taxon>
        <taxon>Chromatiaceae</taxon>
        <taxon>Halochromatium</taxon>
    </lineage>
</organism>
<evidence type="ECO:0000256" key="1">
    <source>
        <dbReference type="SAM" id="Coils"/>
    </source>
</evidence>
<protein>
    <submittedName>
        <fullName evidence="2">Uncharacterized protein</fullName>
    </submittedName>
</protein>
<comment type="caution">
    <text evidence="2">The sequence shown here is derived from an EMBL/GenBank/DDBJ whole genome shotgun (WGS) entry which is preliminary data.</text>
</comment>
<reference evidence="2" key="2">
    <citation type="journal article" date="2020" name="Microorganisms">
        <title>Osmotic Adaptation and Compatible Solute Biosynthesis of Phototrophic Bacteria as Revealed from Genome Analyses.</title>
        <authorList>
            <person name="Imhoff J.F."/>
            <person name="Rahn T."/>
            <person name="Kunzel S."/>
            <person name="Keller A."/>
            <person name="Neulinger S.C."/>
        </authorList>
    </citation>
    <scope>NUCLEOTIDE SEQUENCE</scope>
    <source>
        <strain evidence="2">DSM 11080</strain>
    </source>
</reference>
<evidence type="ECO:0000313" key="2">
    <source>
        <dbReference type="EMBL" id="MBK1704512.1"/>
    </source>
</evidence>
<reference evidence="2" key="1">
    <citation type="submission" date="2017-08" db="EMBL/GenBank/DDBJ databases">
        <authorList>
            <person name="Imhoff J.F."/>
            <person name="Rahn T."/>
            <person name="Kuenzel S."/>
            <person name="Neulinger S.C."/>
        </authorList>
    </citation>
    <scope>NUCLEOTIDE SEQUENCE</scope>
    <source>
        <strain evidence="2">DSM 11080</strain>
    </source>
</reference>
<keyword evidence="1" id="KW-0175">Coiled coil</keyword>
<proteinExistence type="predicted"/>
<gene>
    <name evidence="2" type="ORF">CKO40_08160</name>
</gene>
<feature type="coiled-coil region" evidence="1">
    <location>
        <begin position="145"/>
        <end position="183"/>
    </location>
</feature>
<feature type="coiled-coil region" evidence="1">
    <location>
        <begin position="43"/>
        <end position="109"/>
    </location>
</feature>
<dbReference type="AlphaFoldDB" id="A0AAJ0XA76"/>
<sequence>MHREPKSLSAIGICASLLAVLLVGLAGDTVAQSARGGGGGSREQQAMAKMQFLMRQLSKEKAELQARNAQLEREIVELGSDLKRVESSAKQLELKLGRTSDALDRYKETDTKLRDLLQKSQDRTREIIDTYNGRLQEAAVMIRGLRGKTAELEDVSAKRQRLIEDCEGKNKELLQVNTELLERYEKKGFWDAFKQHEPLTGLGAVAIENAIADYRYKLEDLRFELRR</sequence>
<dbReference type="Proteomes" id="UP001296776">
    <property type="component" value="Unassembled WGS sequence"/>
</dbReference>
<keyword evidence="3" id="KW-1185">Reference proteome</keyword>
<accession>A0AAJ0XA76</accession>